<feature type="domain" description="SurA N-terminal" evidence="4">
    <location>
        <begin position="42"/>
        <end position="114"/>
    </location>
</feature>
<evidence type="ECO:0000256" key="2">
    <source>
        <dbReference type="ARBA" id="ARBA00023110"/>
    </source>
</evidence>
<dbReference type="InterPro" id="IPR027304">
    <property type="entry name" value="Trigger_fact/SurA_dom_sf"/>
</dbReference>
<dbReference type="AlphaFoldDB" id="A0A7C5Q8U5"/>
<evidence type="ECO:0000313" key="5">
    <source>
        <dbReference type="EMBL" id="HHJ64518.1"/>
    </source>
</evidence>
<dbReference type="EMBL" id="DRNB01000230">
    <property type="protein sequence ID" value="HHJ64518.1"/>
    <property type="molecule type" value="Genomic_DNA"/>
</dbReference>
<keyword evidence="2" id="KW-0697">Rotamase</keyword>
<proteinExistence type="predicted"/>
<name>A0A7C5Q8U5_AQUAO</name>
<evidence type="ECO:0000259" key="4">
    <source>
        <dbReference type="Pfam" id="PF09312"/>
    </source>
</evidence>
<gene>
    <name evidence="5" type="ORF">ENJ61_06380</name>
</gene>
<protein>
    <submittedName>
        <fullName evidence="5">Peptidylprolyl isomerase</fullName>
    </submittedName>
</protein>
<evidence type="ECO:0000256" key="3">
    <source>
        <dbReference type="SAM" id="Coils"/>
    </source>
</evidence>
<dbReference type="PANTHER" id="PTHR47637:SF1">
    <property type="entry name" value="CHAPERONE SURA"/>
    <property type="match status" value="1"/>
</dbReference>
<evidence type="ECO:0000256" key="1">
    <source>
        <dbReference type="ARBA" id="ARBA00022729"/>
    </source>
</evidence>
<dbReference type="SUPFAM" id="SSF109998">
    <property type="entry name" value="Triger factor/SurA peptide-binding domain-like"/>
    <property type="match status" value="1"/>
</dbReference>
<reference evidence="5" key="1">
    <citation type="journal article" date="2020" name="mSystems">
        <title>Genome- and Community-Level Interaction Insights into Carbon Utilization and Element Cycling Functions of Hydrothermarchaeota in Hydrothermal Sediment.</title>
        <authorList>
            <person name="Zhou Z."/>
            <person name="Liu Y."/>
            <person name="Xu W."/>
            <person name="Pan J."/>
            <person name="Luo Z.H."/>
            <person name="Li M."/>
        </authorList>
    </citation>
    <scope>NUCLEOTIDE SEQUENCE [LARGE SCALE GENOMIC DNA]</scope>
    <source>
        <strain evidence="5">HyVt-501</strain>
    </source>
</reference>
<accession>A0A7C5Q8U5</accession>
<dbReference type="PANTHER" id="PTHR47637">
    <property type="entry name" value="CHAPERONE SURA"/>
    <property type="match status" value="1"/>
</dbReference>
<dbReference type="InterPro" id="IPR050280">
    <property type="entry name" value="OMP_Chaperone_SurA"/>
</dbReference>
<organism evidence="5">
    <name type="scientific">Aquifex aeolicus</name>
    <dbReference type="NCBI Taxonomy" id="63363"/>
    <lineage>
        <taxon>Bacteria</taxon>
        <taxon>Pseudomonadati</taxon>
        <taxon>Aquificota</taxon>
        <taxon>Aquificia</taxon>
        <taxon>Aquificales</taxon>
        <taxon>Aquificaceae</taxon>
        <taxon>Aquifex</taxon>
    </lineage>
</organism>
<sequence length="270" mass="31570">MILLLLIGLSFPQLLDRVVANVNGEPILESELKVARIFYGAVDRRELINMLVEKHLIAQFLRENGMNVPEAYIDQVVKEIAESNGRSLEELYEDLRREGLTPDDLRSFLRVEITATLGLREYLRNRIEVSEIEIELERLRKGEVDYLREIELLIIPASKKEKVLEAVSEKGSDLQEIAKSLGLKTERLRVKRGELVEPLDREVWRTPKGELTVAEDGEHLYLAKVLREVRVFSGRSEEEIREEILRKKIEREREEIVRKLRRERFVEIYG</sequence>
<dbReference type="Gene3D" id="1.10.4030.10">
    <property type="entry name" value="Porin chaperone SurA, peptide-binding domain"/>
    <property type="match status" value="1"/>
</dbReference>
<keyword evidence="3" id="KW-0175">Coiled coil</keyword>
<feature type="coiled-coil region" evidence="3">
    <location>
        <begin position="235"/>
        <end position="262"/>
    </location>
</feature>
<keyword evidence="5" id="KW-0413">Isomerase</keyword>
<dbReference type="Pfam" id="PF09312">
    <property type="entry name" value="SurA_N"/>
    <property type="match status" value="1"/>
</dbReference>
<comment type="caution">
    <text evidence="5">The sequence shown here is derived from an EMBL/GenBank/DDBJ whole genome shotgun (WGS) entry which is preliminary data.</text>
</comment>
<dbReference type="GO" id="GO:0003755">
    <property type="term" value="F:peptidyl-prolyl cis-trans isomerase activity"/>
    <property type="evidence" value="ECO:0007669"/>
    <property type="project" value="UniProtKB-KW"/>
</dbReference>
<dbReference type="InterPro" id="IPR015391">
    <property type="entry name" value="SurA_N"/>
</dbReference>
<keyword evidence="1" id="KW-0732">Signal</keyword>
<dbReference type="Proteomes" id="UP000885792">
    <property type="component" value="Unassembled WGS sequence"/>
</dbReference>